<reference evidence="2 3" key="1">
    <citation type="submission" date="2015-03" db="EMBL/GenBank/DDBJ databases">
        <title>Genomics and transcriptomics of the oil-accumulating basidiomycete yeast T. oleaginosus allow insights into substrate utilization and the diverse evolutionary trajectories of mating systems in fungi.</title>
        <authorList>
            <consortium name="DOE Joint Genome Institute"/>
            <person name="Kourist R."/>
            <person name="Kracht O."/>
            <person name="Bracharz F."/>
            <person name="Lipzen A."/>
            <person name="Nolan M."/>
            <person name="Ohm R."/>
            <person name="Grigoriev I."/>
            <person name="Sun S."/>
            <person name="Heitman J."/>
            <person name="Bruck T."/>
            <person name="Nowrousian M."/>
        </authorList>
    </citation>
    <scope>NUCLEOTIDE SEQUENCE [LARGE SCALE GENOMIC DNA]</scope>
    <source>
        <strain evidence="2 3">IBC0246</strain>
    </source>
</reference>
<name>A0A0J0XLQ4_9TREE</name>
<dbReference type="RefSeq" id="XP_018278489.1">
    <property type="nucleotide sequence ID" value="XM_018419260.1"/>
</dbReference>
<feature type="region of interest" description="Disordered" evidence="1">
    <location>
        <begin position="1"/>
        <end position="106"/>
    </location>
</feature>
<evidence type="ECO:0000313" key="3">
    <source>
        <dbReference type="Proteomes" id="UP000053611"/>
    </source>
</evidence>
<evidence type="ECO:0000313" key="2">
    <source>
        <dbReference type="EMBL" id="KLT41998.1"/>
    </source>
</evidence>
<dbReference type="AlphaFoldDB" id="A0A0J0XLQ4"/>
<gene>
    <name evidence="2" type="ORF">CC85DRAFT_100607</name>
</gene>
<proteinExistence type="predicted"/>
<keyword evidence="3" id="KW-1185">Reference proteome</keyword>
<sequence>MLGEGRVARSEPPNNAPVYQHRHRPDMPPPPPAAAVQNADTNSSAGSSTSNGARSDAAGDVRRKVVGGFAMPNGASNGGSAAVNARQQAISRTPPESAADAAARRRAAIQASFMDEPQQPSIPSGGIDTVAARANENLRTHGADLGIANANGGLGGFASARGVKRER</sequence>
<dbReference type="Proteomes" id="UP000053611">
    <property type="component" value="Unassembled WGS sequence"/>
</dbReference>
<organism evidence="2 3">
    <name type="scientific">Cutaneotrichosporon oleaginosum</name>
    <dbReference type="NCBI Taxonomy" id="879819"/>
    <lineage>
        <taxon>Eukaryota</taxon>
        <taxon>Fungi</taxon>
        <taxon>Dikarya</taxon>
        <taxon>Basidiomycota</taxon>
        <taxon>Agaricomycotina</taxon>
        <taxon>Tremellomycetes</taxon>
        <taxon>Trichosporonales</taxon>
        <taxon>Trichosporonaceae</taxon>
        <taxon>Cutaneotrichosporon</taxon>
    </lineage>
</organism>
<feature type="compositionally biased region" description="Low complexity" evidence="1">
    <location>
        <begin position="73"/>
        <end position="85"/>
    </location>
</feature>
<protein>
    <submittedName>
        <fullName evidence="2">Uncharacterized protein</fullName>
    </submittedName>
</protein>
<dbReference type="EMBL" id="KQ087210">
    <property type="protein sequence ID" value="KLT41998.1"/>
    <property type="molecule type" value="Genomic_DNA"/>
</dbReference>
<evidence type="ECO:0000256" key="1">
    <source>
        <dbReference type="SAM" id="MobiDB-lite"/>
    </source>
</evidence>
<feature type="compositionally biased region" description="Low complexity" evidence="1">
    <location>
        <begin position="41"/>
        <end position="53"/>
    </location>
</feature>
<dbReference type="GeneID" id="28979863"/>
<dbReference type="STRING" id="879819.A0A0J0XLQ4"/>
<accession>A0A0J0XLQ4</accession>